<accession>U2J3Y6</accession>
<keyword evidence="3" id="KW-1185">Reference proteome</keyword>
<dbReference type="RefSeq" id="WP_021069977.1">
    <property type="nucleotide sequence ID" value="NZ_ATDL01000014.1"/>
</dbReference>
<evidence type="ECO:0000313" key="3">
    <source>
        <dbReference type="Proteomes" id="UP000016584"/>
    </source>
</evidence>
<sequence>MKTTHKLYILSILASTLTVSCLKEDTNYAEGTQNPESSIYVLRNLYKGNDVALDTEKLNGANYLNCLVISNAQTKNFPTNVVAVQNTWRGQTRGILIEVPNDHNYQFGDSLRIGLANPMLSKFNDLLVLKGIAETNITKLNSGNKVQSKSVSIATLKNKFSDYESTFVGVTADLATEPENGTPIKGAKPLVDSEKNNLVLFTADDATFSEQSIAPSATFTGIAFRNTNDIELRLQSYTDMRYPSGRVYAGWPENFDTFDAPKDGYAARMVKLTTGDWLFDQSLLGFTPGRDRIVSGTHAVRFQQNLKTPALLQMNFDVPNGASKVTLWYGCYWNDRSSSFTLEYSQDQGKTWTQTGEVISDATTTTESMTPKQAVFLMNIQGPVRFRINKLGLGGSTNEISNGRLGIDDIAIFRSY</sequence>
<dbReference type="Pfam" id="PF18942">
    <property type="entry name" value="DUF5689"/>
    <property type="match status" value="1"/>
</dbReference>
<dbReference type="EMBL" id="ATDL01000014">
    <property type="protein sequence ID" value="ERJ59644.1"/>
    <property type="molecule type" value="Genomic_DNA"/>
</dbReference>
<comment type="caution">
    <text evidence="2">The sequence shown here is derived from an EMBL/GenBank/DDBJ whole genome shotgun (WGS) entry which is preliminary data.</text>
</comment>
<gene>
    <name evidence="2" type="ORF">M472_12760</name>
</gene>
<evidence type="ECO:0000313" key="2">
    <source>
        <dbReference type="EMBL" id="ERJ59644.1"/>
    </source>
</evidence>
<dbReference type="Gene3D" id="2.60.120.260">
    <property type="entry name" value="Galactose-binding domain-like"/>
    <property type="match status" value="1"/>
</dbReference>
<dbReference type="PATRIC" id="fig|1346330.5.peg.1804"/>
<proteinExistence type="predicted"/>
<dbReference type="OrthoDB" id="1111074at2"/>
<organism evidence="2 3">
    <name type="scientific">Sphingobacterium paucimobilis HER1398</name>
    <dbReference type="NCBI Taxonomy" id="1346330"/>
    <lineage>
        <taxon>Bacteria</taxon>
        <taxon>Pseudomonadati</taxon>
        <taxon>Bacteroidota</taxon>
        <taxon>Sphingobacteriia</taxon>
        <taxon>Sphingobacteriales</taxon>
        <taxon>Sphingobacteriaceae</taxon>
        <taxon>Sphingobacterium</taxon>
    </lineage>
</organism>
<dbReference type="AlphaFoldDB" id="U2J3Y6"/>
<dbReference type="InterPro" id="IPR043744">
    <property type="entry name" value="DUF5689"/>
</dbReference>
<dbReference type="Proteomes" id="UP000016584">
    <property type="component" value="Unassembled WGS sequence"/>
</dbReference>
<dbReference type="eggNOG" id="COG1864">
    <property type="taxonomic scope" value="Bacteria"/>
</dbReference>
<dbReference type="PROSITE" id="PS51257">
    <property type="entry name" value="PROKAR_LIPOPROTEIN"/>
    <property type="match status" value="1"/>
</dbReference>
<feature type="domain" description="DUF5689" evidence="1">
    <location>
        <begin position="38"/>
        <end position="239"/>
    </location>
</feature>
<protein>
    <recommendedName>
        <fullName evidence="1">DUF5689 domain-containing protein</fullName>
    </recommendedName>
</protein>
<name>U2J3Y6_9SPHI</name>
<dbReference type="STRING" id="1346330.M472_12760"/>
<evidence type="ECO:0000259" key="1">
    <source>
        <dbReference type="Pfam" id="PF18942"/>
    </source>
</evidence>
<reference evidence="2 3" key="1">
    <citation type="journal article" date="2013" name="Genome Announc.">
        <title>The Draft Genome Sequence of Sphingomonas paucimobilis Strain HER1398 (Proteobacteria), Host to the Giant PAU Phage, Indicates That It Is a Member of the Genus Sphingobacterium (Bacteroidetes).</title>
        <authorList>
            <person name="White R.A.III."/>
            <person name="Suttle C.A."/>
        </authorList>
    </citation>
    <scope>NUCLEOTIDE SEQUENCE [LARGE SCALE GENOMIC DNA]</scope>
    <source>
        <strain evidence="2 3">HER1398</strain>
    </source>
</reference>